<name>A0A836LB57_9TRYP</name>
<keyword evidence="5 9" id="KW-0808">Transferase</keyword>
<dbReference type="AlphaFoldDB" id="A0A836LB57"/>
<comment type="caution">
    <text evidence="10">The sequence shown here is derived from an EMBL/GenBank/DDBJ whole genome shotgun (WGS) entry which is preliminary data.</text>
</comment>
<dbReference type="SUPFAM" id="SSF57774">
    <property type="entry name" value="Microbial and mitochondrial ADK, insert 'zinc finger' domain"/>
    <property type="match status" value="1"/>
</dbReference>
<organism evidence="10 11">
    <name type="scientific">Porcisia hertigi</name>
    <dbReference type="NCBI Taxonomy" id="2761500"/>
    <lineage>
        <taxon>Eukaryota</taxon>
        <taxon>Discoba</taxon>
        <taxon>Euglenozoa</taxon>
        <taxon>Kinetoplastea</taxon>
        <taxon>Metakinetoplastina</taxon>
        <taxon>Trypanosomatida</taxon>
        <taxon>Trypanosomatidae</taxon>
        <taxon>Leishmaniinae</taxon>
        <taxon>Porcisia</taxon>
    </lineage>
</organism>
<dbReference type="EMBL" id="JAFJZO010000021">
    <property type="protein sequence ID" value="KAG5505776.1"/>
    <property type="molecule type" value="Genomic_DNA"/>
</dbReference>
<comment type="subcellular location">
    <subcellularLocation>
        <location evidence="1">Plastid</location>
        <location evidence="1">Chloroplast</location>
    </subcellularLocation>
</comment>
<gene>
    <name evidence="10" type="ORF">JKF63_05112</name>
</gene>
<dbReference type="RefSeq" id="XP_067757444.1">
    <property type="nucleotide sequence ID" value="XM_067901081.1"/>
</dbReference>
<dbReference type="FunFam" id="3.40.50.300:FF:001694">
    <property type="entry name" value="Adenylate kinase, chloroplastic"/>
    <property type="match status" value="1"/>
</dbReference>
<dbReference type="GO" id="GO:0009507">
    <property type="term" value="C:chloroplast"/>
    <property type="evidence" value="ECO:0007669"/>
    <property type="project" value="UniProtKB-SubCell"/>
</dbReference>
<evidence type="ECO:0000256" key="1">
    <source>
        <dbReference type="ARBA" id="ARBA00004229"/>
    </source>
</evidence>
<evidence type="ECO:0000313" key="11">
    <source>
        <dbReference type="Proteomes" id="UP000674318"/>
    </source>
</evidence>
<evidence type="ECO:0000313" key="10">
    <source>
        <dbReference type="EMBL" id="KAG5505776.1"/>
    </source>
</evidence>
<keyword evidence="11" id="KW-1185">Reference proteome</keyword>
<keyword evidence="4" id="KW-0934">Plastid</keyword>
<reference evidence="10 11" key="1">
    <citation type="submission" date="2021-02" db="EMBL/GenBank/DDBJ databases">
        <title>Porcisia hertigi Genome sequencing and assembly.</title>
        <authorList>
            <person name="Almutairi H."/>
            <person name="Gatherer D."/>
        </authorList>
    </citation>
    <scope>NUCLEOTIDE SEQUENCE [LARGE SCALE GENOMIC DNA]</scope>
    <source>
        <strain evidence="10 11">C119</strain>
    </source>
</reference>
<evidence type="ECO:0000256" key="5">
    <source>
        <dbReference type="ARBA" id="ARBA00022679"/>
    </source>
</evidence>
<dbReference type="SUPFAM" id="SSF52540">
    <property type="entry name" value="P-loop containing nucleoside triphosphate hydrolases"/>
    <property type="match status" value="1"/>
</dbReference>
<dbReference type="CDD" id="cd01428">
    <property type="entry name" value="ADK"/>
    <property type="match status" value="1"/>
</dbReference>
<accession>A0A836LB57</accession>
<dbReference type="Gene3D" id="3.40.50.300">
    <property type="entry name" value="P-loop containing nucleotide triphosphate hydrolases"/>
    <property type="match status" value="1"/>
</dbReference>
<dbReference type="InterPro" id="IPR033690">
    <property type="entry name" value="Adenylat_kinase_CS"/>
</dbReference>
<dbReference type="OrthoDB" id="439792at2759"/>
<evidence type="ECO:0000256" key="6">
    <source>
        <dbReference type="ARBA" id="ARBA00022741"/>
    </source>
</evidence>
<proteinExistence type="inferred from homology"/>
<evidence type="ECO:0000256" key="4">
    <source>
        <dbReference type="ARBA" id="ARBA00022640"/>
    </source>
</evidence>
<dbReference type="PANTHER" id="PTHR23359">
    <property type="entry name" value="NUCLEOTIDE KINASE"/>
    <property type="match status" value="1"/>
</dbReference>
<dbReference type="GeneID" id="94291158"/>
<evidence type="ECO:0000256" key="8">
    <source>
        <dbReference type="ARBA" id="ARBA00022840"/>
    </source>
</evidence>
<keyword evidence="7 9" id="KW-0418">Kinase</keyword>
<evidence type="ECO:0000256" key="2">
    <source>
        <dbReference type="ARBA" id="ARBA00007220"/>
    </source>
</evidence>
<dbReference type="HAMAP" id="MF_00235">
    <property type="entry name" value="Adenylate_kinase_Adk"/>
    <property type="match status" value="1"/>
</dbReference>
<dbReference type="InterPro" id="IPR000850">
    <property type="entry name" value="Adenylat/UMP-CMP_kin"/>
</dbReference>
<comment type="similarity">
    <text evidence="2 9">Belongs to the adenylate kinase family.</text>
</comment>
<dbReference type="PRINTS" id="PR00094">
    <property type="entry name" value="ADENYLTKNASE"/>
</dbReference>
<dbReference type="NCBIfam" id="TIGR01351">
    <property type="entry name" value="adk"/>
    <property type="match status" value="1"/>
</dbReference>
<evidence type="ECO:0000256" key="7">
    <source>
        <dbReference type="ARBA" id="ARBA00022777"/>
    </source>
</evidence>
<keyword evidence="6" id="KW-0547">Nucleotide-binding</keyword>
<evidence type="ECO:0000256" key="3">
    <source>
        <dbReference type="ARBA" id="ARBA00022528"/>
    </source>
</evidence>
<dbReference type="PROSITE" id="PS00113">
    <property type="entry name" value="ADENYLATE_KINASE"/>
    <property type="match status" value="1"/>
</dbReference>
<dbReference type="GO" id="GO:0005524">
    <property type="term" value="F:ATP binding"/>
    <property type="evidence" value="ECO:0007669"/>
    <property type="project" value="UniProtKB-KW"/>
</dbReference>
<evidence type="ECO:0000256" key="9">
    <source>
        <dbReference type="RuleBase" id="RU003330"/>
    </source>
</evidence>
<dbReference type="Pfam" id="PF00406">
    <property type="entry name" value="ADK"/>
    <property type="match status" value="1"/>
</dbReference>
<dbReference type="GO" id="GO:0004017">
    <property type="term" value="F:AMP kinase activity"/>
    <property type="evidence" value="ECO:0007669"/>
    <property type="project" value="InterPro"/>
</dbReference>
<sequence length="315" mass="34695">MASKIDQLKPEAGAAADATVAATPTFHLPLADPSTASSGVKIPAPFMSSNDSLPEDSVKYIKDKNIGQLMEYILRRIIAEKPARPLSFVHELTAVPLPPQLAFAGPPASGKGTQAQHIRAYYKRTTGKKPVHISSGDLLRAEVAEGTYMGKIAEACMKCGQLVPDSLIIAIIRKRLSMDDAVTNGWLLDGFPRNRSQAIALDAAGLCPRIFVVLDAPDDILFERVEGRRTDPVTGNIYHLKYNPPPTDDMALIERLQHRDDDTREVLGPRLETYHSMIDSLLDYYGSIMYRVDANRPEAEIVRDITEYLAQQEVA</sequence>
<keyword evidence="8" id="KW-0067">ATP-binding</keyword>
<dbReference type="KEGG" id="phet:94291158"/>
<dbReference type="InterPro" id="IPR036193">
    <property type="entry name" value="ADK_active_lid_dom_sf"/>
</dbReference>
<dbReference type="CDD" id="cd22981">
    <property type="entry name" value="DD_TbAK-like"/>
    <property type="match status" value="1"/>
</dbReference>
<keyword evidence="3" id="KW-0150">Chloroplast</keyword>
<dbReference type="InterPro" id="IPR006259">
    <property type="entry name" value="Adenyl_kin_sub"/>
</dbReference>
<dbReference type="InterPro" id="IPR027417">
    <property type="entry name" value="P-loop_NTPase"/>
</dbReference>
<protein>
    <recommendedName>
        <fullName evidence="12">Adenylate kinase</fullName>
    </recommendedName>
</protein>
<dbReference type="Proteomes" id="UP000674318">
    <property type="component" value="Chromosome 21"/>
</dbReference>
<evidence type="ECO:0008006" key="12">
    <source>
        <dbReference type="Google" id="ProtNLM"/>
    </source>
</evidence>